<gene>
    <name evidence="1" type="ORF">CUJ84_Chr003687</name>
</gene>
<dbReference type="Proteomes" id="UP000238523">
    <property type="component" value="Chromosome"/>
</dbReference>
<evidence type="ECO:0000313" key="2">
    <source>
        <dbReference type="Proteomes" id="UP000238523"/>
    </source>
</evidence>
<dbReference type="AlphaFoldDB" id="A0A2K9Z703"/>
<protein>
    <submittedName>
        <fullName evidence="1">Uncharacterized protein</fullName>
    </submittedName>
</protein>
<reference evidence="1 2" key="1">
    <citation type="submission" date="2017-11" db="EMBL/GenBank/DDBJ databases">
        <title>Complete genome of Rhizobium leguminosarum Norway, an ineffective micro-symbiont.</title>
        <authorList>
            <person name="Hoffrichter A."/>
            <person name="Liang J."/>
            <person name="Brachmann A."/>
            <person name="Marin M."/>
        </authorList>
    </citation>
    <scope>NUCLEOTIDE SEQUENCE [LARGE SCALE GENOMIC DNA]</scope>
    <source>
        <strain evidence="1 2">Norway</strain>
    </source>
</reference>
<accession>A0A2K9Z703</accession>
<organism evidence="1 2">
    <name type="scientific">Rhizobium leguminosarum</name>
    <dbReference type="NCBI Taxonomy" id="384"/>
    <lineage>
        <taxon>Bacteria</taxon>
        <taxon>Pseudomonadati</taxon>
        <taxon>Pseudomonadota</taxon>
        <taxon>Alphaproteobacteria</taxon>
        <taxon>Hyphomicrobiales</taxon>
        <taxon>Rhizobiaceae</taxon>
        <taxon>Rhizobium/Agrobacterium group</taxon>
        <taxon>Rhizobium</taxon>
    </lineage>
</organism>
<sequence length="60" mass="6849">MAWRSDDLPSIGRRISVPFLLLGRSIAGPCLDWLKPFATILNDVEFCYTLARKCLMFNLC</sequence>
<evidence type="ECO:0000313" key="1">
    <source>
        <dbReference type="EMBL" id="AUW44018.1"/>
    </source>
</evidence>
<dbReference type="EMBL" id="CP025012">
    <property type="protein sequence ID" value="AUW44018.1"/>
    <property type="molecule type" value="Genomic_DNA"/>
</dbReference>
<proteinExistence type="predicted"/>
<name>A0A2K9Z703_RHILE</name>